<name>A0ACC0WUR9_9STRA</name>
<evidence type="ECO:0000313" key="1">
    <source>
        <dbReference type="EMBL" id="KAI9922337.1"/>
    </source>
</evidence>
<comment type="caution">
    <text evidence="1">The sequence shown here is derived from an EMBL/GenBank/DDBJ whole genome shotgun (WGS) entry which is preliminary data.</text>
</comment>
<proteinExistence type="predicted"/>
<organism evidence="1 2">
    <name type="scientific">Peronosclerospora sorghi</name>
    <dbReference type="NCBI Taxonomy" id="230839"/>
    <lineage>
        <taxon>Eukaryota</taxon>
        <taxon>Sar</taxon>
        <taxon>Stramenopiles</taxon>
        <taxon>Oomycota</taxon>
        <taxon>Peronosporomycetes</taxon>
        <taxon>Peronosporales</taxon>
        <taxon>Peronosporaceae</taxon>
        <taxon>Peronosclerospora</taxon>
    </lineage>
</organism>
<gene>
    <name evidence="1" type="ORF">PsorP6_000601</name>
</gene>
<sequence length="215" mass="25418">MIGPLSVWKGSKPTCVRRIYCVSRTQLTRDDRCGHWTYQNDFSTDPNLQRGRTEGMLLQRSLDDEPFLRYLRESRRARRVLPTPADRQQKQMRTVQGYTGYHDVVTTYRNEWNPAPTFLMMVSGRFERNRRPWCPYCRYSELPLEYTFYVYTPQPARMIRVEVPPTYAAWRTAHAFRTDPHLHLHFVPLLFSMHQVGGGRNGTTPSIQLVPHKVR</sequence>
<protein>
    <submittedName>
        <fullName evidence="1">Uncharacterized protein</fullName>
    </submittedName>
</protein>
<dbReference type="EMBL" id="CM047580">
    <property type="protein sequence ID" value="KAI9922337.1"/>
    <property type="molecule type" value="Genomic_DNA"/>
</dbReference>
<dbReference type="Proteomes" id="UP001163321">
    <property type="component" value="Chromosome 1"/>
</dbReference>
<evidence type="ECO:0000313" key="2">
    <source>
        <dbReference type="Proteomes" id="UP001163321"/>
    </source>
</evidence>
<reference evidence="1 2" key="1">
    <citation type="journal article" date="2022" name="bioRxiv">
        <title>The genome of the oomycete Peronosclerospora sorghi, a cosmopolitan pathogen of maize and sorghum, is inflated with dispersed pseudogenes.</title>
        <authorList>
            <person name="Fletcher K."/>
            <person name="Martin F."/>
            <person name="Isakeit T."/>
            <person name="Cavanaugh K."/>
            <person name="Magill C."/>
            <person name="Michelmore R."/>
        </authorList>
    </citation>
    <scope>NUCLEOTIDE SEQUENCE [LARGE SCALE GENOMIC DNA]</scope>
    <source>
        <strain evidence="1">P6</strain>
    </source>
</reference>
<accession>A0ACC0WUR9</accession>
<keyword evidence="2" id="KW-1185">Reference proteome</keyword>